<dbReference type="WBParaSite" id="EVEC_0000185701-mRNA-1">
    <property type="protein sequence ID" value="EVEC_0000185701-mRNA-1"/>
    <property type="gene ID" value="EVEC_0000185701"/>
</dbReference>
<dbReference type="EMBL" id="UXUI01007229">
    <property type="protein sequence ID" value="VDD86422.1"/>
    <property type="molecule type" value="Genomic_DNA"/>
</dbReference>
<organism evidence="4">
    <name type="scientific">Enterobius vermicularis</name>
    <name type="common">Human pinworm</name>
    <dbReference type="NCBI Taxonomy" id="51028"/>
    <lineage>
        <taxon>Eukaryota</taxon>
        <taxon>Metazoa</taxon>
        <taxon>Ecdysozoa</taxon>
        <taxon>Nematoda</taxon>
        <taxon>Chromadorea</taxon>
        <taxon>Rhabditida</taxon>
        <taxon>Spirurina</taxon>
        <taxon>Oxyuridomorpha</taxon>
        <taxon>Oxyuroidea</taxon>
        <taxon>Oxyuridae</taxon>
        <taxon>Enterobius</taxon>
    </lineage>
</organism>
<reference evidence="2 3" key="2">
    <citation type="submission" date="2018-10" db="EMBL/GenBank/DDBJ databases">
        <authorList>
            <consortium name="Pathogen Informatics"/>
        </authorList>
    </citation>
    <scope>NUCLEOTIDE SEQUENCE [LARGE SCALE GENOMIC DNA]</scope>
</reference>
<reference evidence="4" key="1">
    <citation type="submission" date="2017-02" db="UniProtKB">
        <authorList>
            <consortium name="WormBaseParasite"/>
        </authorList>
    </citation>
    <scope>IDENTIFICATION</scope>
</reference>
<keyword evidence="1" id="KW-0472">Membrane</keyword>
<protein>
    <submittedName>
        <fullName evidence="4">Secreted protein</fullName>
    </submittedName>
</protein>
<evidence type="ECO:0000313" key="4">
    <source>
        <dbReference type="WBParaSite" id="EVEC_0000185701-mRNA-1"/>
    </source>
</evidence>
<evidence type="ECO:0000313" key="2">
    <source>
        <dbReference type="EMBL" id="VDD86422.1"/>
    </source>
</evidence>
<feature type="transmembrane region" description="Helical" evidence="1">
    <location>
        <begin position="12"/>
        <end position="36"/>
    </location>
</feature>
<keyword evidence="3" id="KW-1185">Reference proteome</keyword>
<sequence>MVDMHSTTAGNNYMMVAVVGCSSIMVEIVLAGTLVLTEPCMSLVVVVSSLQDVVGAPYEQPGCEQQQQGLGAGTGAEHTGWLQQQAGCDWMQTGCEQQQPQAGCEQHLKRYINPHATFRFILVEFMPRLYRKKYPCGNKLFRYPPGQIQLGGPCARGSFGVFSVEKLGSM</sequence>
<dbReference type="Proteomes" id="UP000274131">
    <property type="component" value="Unassembled WGS sequence"/>
</dbReference>
<evidence type="ECO:0000256" key="1">
    <source>
        <dbReference type="SAM" id="Phobius"/>
    </source>
</evidence>
<proteinExistence type="predicted"/>
<keyword evidence="1" id="KW-1133">Transmembrane helix</keyword>
<evidence type="ECO:0000313" key="3">
    <source>
        <dbReference type="Proteomes" id="UP000274131"/>
    </source>
</evidence>
<name>A0A0N4UWI6_ENTVE</name>
<accession>A0A0N4UWI6</accession>
<gene>
    <name evidence="2" type="ORF">EVEC_LOCUS1565</name>
</gene>
<dbReference type="AlphaFoldDB" id="A0A0N4UWI6"/>
<keyword evidence="1" id="KW-0812">Transmembrane</keyword>